<dbReference type="SMART" id="SM00408">
    <property type="entry name" value="IGc2"/>
    <property type="match status" value="2"/>
</dbReference>
<dbReference type="InterPro" id="IPR058814">
    <property type="entry name" value="ZIG1/7_N"/>
</dbReference>
<feature type="chain" id="PRO_5043338510" description="Ig-like domain-containing protein" evidence="6">
    <location>
        <begin position="25"/>
        <end position="274"/>
    </location>
</feature>
<dbReference type="SUPFAM" id="SSF48726">
    <property type="entry name" value="Immunoglobulin"/>
    <property type="match status" value="2"/>
</dbReference>
<dbReference type="InterPro" id="IPR003599">
    <property type="entry name" value="Ig_sub"/>
</dbReference>
<dbReference type="AlphaFoldDB" id="A0AAV5U3H6"/>
<dbReference type="InterPro" id="IPR003598">
    <property type="entry name" value="Ig_sub2"/>
</dbReference>
<feature type="transmembrane region" description="Helical" evidence="5">
    <location>
        <begin position="235"/>
        <end position="256"/>
    </location>
</feature>
<dbReference type="Pfam" id="PF13927">
    <property type="entry name" value="Ig_3"/>
    <property type="match status" value="1"/>
</dbReference>
<keyword evidence="5" id="KW-0812">Transmembrane</keyword>
<keyword evidence="5" id="KW-1133">Transmembrane helix</keyword>
<dbReference type="Gene3D" id="2.60.40.10">
    <property type="entry name" value="Immunoglobulins"/>
    <property type="match status" value="2"/>
</dbReference>
<evidence type="ECO:0000256" key="5">
    <source>
        <dbReference type="SAM" id="Phobius"/>
    </source>
</evidence>
<sequence length="274" mass="30306">PSLLSTSLAMWWVVVAALLHSVEGAVSPPQYLNVTSARSSSIHPLHIKNPLTLWCSADGLKSAKFVHLSKEKKIHPAKITGNNATITIDSPTVLYAGDYRCEMEAKGGMKTETTSVYVRPVVHTELVEKVDEKEGENFIVDMTAIVLTEGGSFNITCPAFSHPLPKIKWTKNGNILTLSSRISLSGDRLTITGVDFSDEGVYSCEAVNEFTVATKTMRPMLKVSRIVTVKSQYAWVWPLAVIIATLLILILVIWFCEIRKKNREKRAATYLAED</sequence>
<evidence type="ECO:0000313" key="9">
    <source>
        <dbReference type="Proteomes" id="UP001432027"/>
    </source>
</evidence>
<feature type="signal peptide" evidence="6">
    <location>
        <begin position="1"/>
        <end position="24"/>
    </location>
</feature>
<comment type="caution">
    <text evidence="8">The sequence shown here is derived from an EMBL/GenBank/DDBJ whole genome shotgun (WGS) entry which is preliminary data.</text>
</comment>
<dbReference type="Pfam" id="PF26428">
    <property type="entry name" value="Zwei_Ig_N"/>
    <property type="match status" value="1"/>
</dbReference>
<keyword evidence="5" id="KW-0472">Membrane</keyword>
<dbReference type="InterPro" id="IPR036179">
    <property type="entry name" value="Ig-like_dom_sf"/>
</dbReference>
<dbReference type="InterPro" id="IPR013783">
    <property type="entry name" value="Ig-like_fold"/>
</dbReference>
<dbReference type="Proteomes" id="UP001432027">
    <property type="component" value="Unassembled WGS sequence"/>
</dbReference>
<organism evidence="8 9">
    <name type="scientific">Pristionchus entomophagus</name>
    <dbReference type="NCBI Taxonomy" id="358040"/>
    <lineage>
        <taxon>Eukaryota</taxon>
        <taxon>Metazoa</taxon>
        <taxon>Ecdysozoa</taxon>
        <taxon>Nematoda</taxon>
        <taxon>Chromadorea</taxon>
        <taxon>Rhabditida</taxon>
        <taxon>Rhabditina</taxon>
        <taxon>Diplogasteromorpha</taxon>
        <taxon>Diplogasteroidea</taxon>
        <taxon>Neodiplogasteridae</taxon>
        <taxon>Pristionchus</taxon>
    </lineage>
</organism>
<dbReference type="InterPro" id="IPR007110">
    <property type="entry name" value="Ig-like_dom"/>
</dbReference>
<evidence type="ECO:0000259" key="7">
    <source>
        <dbReference type="PROSITE" id="PS50835"/>
    </source>
</evidence>
<keyword evidence="2" id="KW-0677">Repeat</keyword>
<name>A0AAV5U3H6_9BILA</name>
<evidence type="ECO:0000313" key="8">
    <source>
        <dbReference type="EMBL" id="GMT01041.1"/>
    </source>
</evidence>
<keyword evidence="3" id="KW-1015">Disulfide bond</keyword>
<evidence type="ECO:0000256" key="3">
    <source>
        <dbReference type="ARBA" id="ARBA00023157"/>
    </source>
</evidence>
<dbReference type="PANTHER" id="PTHR12231:SF253">
    <property type="entry name" value="DPR-INTERACTING PROTEIN ETA, ISOFORM B-RELATED"/>
    <property type="match status" value="1"/>
</dbReference>
<evidence type="ECO:0000256" key="6">
    <source>
        <dbReference type="SAM" id="SignalP"/>
    </source>
</evidence>
<dbReference type="InterPro" id="IPR051170">
    <property type="entry name" value="Neural/epithelial_adhesion"/>
</dbReference>
<feature type="domain" description="Ig-like" evidence="7">
    <location>
        <begin position="120"/>
        <end position="224"/>
    </location>
</feature>
<dbReference type="PANTHER" id="PTHR12231">
    <property type="entry name" value="CTX-RELATED TYPE I TRANSMEMBRANE PROTEIN"/>
    <property type="match status" value="1"/>
</dbReference>
<protein>
    <recommendedName>
        <fullName evidence="7">Ig-like domain-containing protein</fullName>
    </recommendedName>
</protein>
<proteinExistence type="predicted"/>
<evidence type="ECO:0000256" key="4">
    <source>
        <dbReference type="ARBA" id="ARBA00023319"/>
    </source>
</evidence>
<keyword evidence="9" id="KW-1185">Reference proteome</keyword>
<gene>
    <name evidence="8" type="ORF">PENTCL1PPCAC_23215</name>
</gene>
<keyword evidence="4" id="KW-0393">Immunoglobulin domain</keyword>
<evidence type="ECO:0000256" key="1">
    <source>
        <dbReference type="ARBA" id="ARBA00022729"/>
    </source>
</evidence>
<keyword evidence="1 6" id="KW-0732">Signal</keyword>
<evidence type="ECO:0000256" key="2">
    <source>
        <dbReference type="ARBA" id="ARBA00022737"/>
    </source>
</evidence>
<dbReference type="PROSITE" id="PS50835">
    <property type="entry name" value="IG_LIKE"/>
    <property type="match status" value="1"/>
</dbReference>
<dbReference type="EMBL" id="BTSX01000005">
    <property type="protein sequence ID" value="GMT01041.1"/>
    <property type="molecule type" value="Genomic_DNA"/>
</dbReference>
<reference evidence="8" key="1">
    <citation type="submission" date="2023-10" db="EMBL/GenBank/DDBJ databases">
        <title>Genome assembly of Pristionchus species.</title>
        <authorList>
            <person name="Yoshida K."/>
            <person name="Sommer R.J."/>
        </authorList>
    </citation>
    <scope>NUCLEOTIDE SEQUENCE</scope>
    <source>
        <strain evidence="8">RS0144</strain>
    </source>
</reference>
<accession>A0AAV5U3H6</accession>
<feature type="non-terminal residue" evidence="8">
    <location>
        <position position="1"/>
    </location>
</feature>
<dbReference type="SMART" id="SM00409">
    <property type="entry name" value="IG"/>
    <property type="match status" value="2"/>
</dbReference>